<dbReference type="STRING" id="3988.B9S669"/>
<feature type="domain" description="Pseudouridine synthase II N-terminal" evidence="7">
    <location>
        <begin position="315"/>
        <end position="465"/>
    </location>
</feature>
<sequence>MAKSLSLLFLLPKPTFCPILLSSKPKSLNRACILSSLSRTLFSTVSTPYPFQYDMIISRPSQSQPPQSRSQPARVTKDDSDCSPEPESELGLDSWVDQKLSMDKSKRKYYNKRRKRMYGSDSDDDTRNKDEGFVELKPEVAHFGSLHKREEELYMYDTFAYPWEKDKHYKMVYQLEKKYFPDQCFDKAFLDHKDSNFSKNESVKRSSKRVVKRDTNGVGDREEDKGLVFFEEEKAEIESNSEKNVAKDVTERKVEEFFKCLKKVPNKKNEIDTGEPYLVTRSTELPPRWDDTHGTVVLVNKPKGWTSFTVCGKLRRLVKVKKVGHAGTLDPMATGLLIVCVGKATKVVDRYQGMIKGYSGVFRLGEATSTWDADSPVIQREPWEHIKDEDIRKAAASFCGEIWQVPPMFSAIKVGGEKMYEKARRGESIELSPRRISIFQFNIERSLEDRQNLIFRVVCSKGTYVRSLCADFGKALGSCAHLTALRRDSIGEYSADDAWEFKELEEAITKNYF</sequence>
<dbReference type="GO" id="GO:0006400">
    <property type="term" value="P:tRNA modification"/>
    <property type="evidence" value="ECO:0000318"/>
    <property type="project" value="GO_Central"/>
</dbReference>
<keyword evidence="6" id="KW-0732">Signal</keyword>
<dbReference type="Proteomes" id="UP000008311">
    <property type="component" value="Unassembled WGS sequence"/>
</dbReference>
<feature type="region of interest" description="Disordered" evidence="5">
    <location>
        <begin position="58"/>
        <end position="91"/>
    </location>
</feature>
<evidence type="ECO:0000313" key="10">
    <source>
        <dbReference type="Proteomes" id="UP000008311"/>
    </source>
</evidence>
<dbReference type="OrthoDB" id="9995526at2759"/>
<dbReference type="Pfam" id="PF01509">
    <property type="entry name" value="TruB_N"/>
    <property type="match status" value="1"/>
</dbReference>
<evidence type="ECO:0000256" key="5">
    <source>
        <dbReference type="SAM" id="MobiDB-lite"/>
    </source>
</evidence>
<evidence type="ECO:0000256" key="3">
    <source>
        <dbReference type="ARBA" id="ARBA00022694"/>
    </source>
</evidence>
<keyword evidence="4" id="KW-0413">Isomerase</keyword>
<evidence type="ECO:0000259" key="7">
    <source>
        <dbReference type="Pfam" id="PF01509"/>
    </source>
</evidence>
<feature type="signal peptide" evidence="6">
    <location>
        <begin position="1"/>
        <end position="17"/>
    </location>
</feature>
<dbReference type="FunFam" id="3.30.2350.10:FF:000012">
    <property type="entry name" value="tRNA pseudouridine synthase B"/>
    <property type="match status" value="1"/>
</dbReference>
<feature type="chain" id="PRO_5002891205" description="tRNA pseudouridine(55) synthase" evidence="6">
    <location>
        <begin position="18"/>
        <end position="513"/>
    </location>
</feature>
<dbReference type="Pfam" id="PF16198">
    <property type="entry name" value="TruB_C_2"/>
    <property type="match status" value="1"/>
</dbReference>
<dbReference type="GO" id="GO:1990481">
    <property type="term" value="P:mRNA pseudouridine synthesis"/>
    <property type="evidence" value="ECO:0000318"/>
    <property type="project" value="GO_Central"/>
</dbReference>
<evidence type="ECO:0000256" key="2">
    <source>
        <dbReference type="ARBA" id="ARBA00012787"/>
    </source>
</evidence>
<dbReference type="PANTHER" id="PTHR13767">
    <property type="entry name" value="TRNA-PSEUDOURIDINE SYNTHASE"/>
    <property type="match status" value="1"/>
</dbReference>
<dbReference type="OMA" id="WEFNELE"/>
<reference evidence="10" key="1">
    <citation type="journal article" date="2010" name="Nat. Biotechnol.">
        <title>Draft genome sequence of the oilseed species Ricinus communis.</title>
        <authorList>
            <person name="Chan A.P."/>
            <person name="Crabtree J."/>
            <person name="Zhao Q."/>
            <person name="Lorenzi H."/>
            <person name="Orvis J."/>
            <person name="Puiu D."/>
            <person name="Melake-Berhan A."/>
            <person name="Jones K.M."/>
            <person name="Redman J."/>
            <person name="Chen G."/>
            <person name="Cahoon E.B."/>
            <person name="Gedil M."/>
            <person name="Stanke M."/>
            <person name="Haas B.J."/>
            <person name="Wortman J.R."/>
            <person name="Fraser-Liggett C.M."/>
            <person name="Ravel J."/>
            <person name="Rabinowicz P.D."/>
        </authorList>
    </citation>
    <scope>NUCLEOTIDE SEQUENCE [LARGE SCALE GENOMIC DNA]</scope>
    <source>
        <strain evidence="10">cv. Hale</strain>
    </source>
</reference>
<dbReference type="InterPro" id="IPR014780">
    <property type="entry name" value="tRNA_psdUridine_synth_TruB"/>
</dbReference>
<dbReference type="PANTHER" id="PTHR13767:SF2">
    <property type="entry name" value="PSEUDOURIDYLATE SYNTHASE TRUB1"/>
    <property type="match status" value="1"/>
</dbReference>
<keyword evidence="3" id="KW-0819">tRNA processing</keyword>
<dbReference type="InterPro" id="IPR020103">
    <property type="entry name" value="PsdUridine_synth_cat_dom_sf"/>
</dbReference>
<dbReference type="AlphaFoldDB" id="B9S669"/>
<dbReference type="eggNOG" id="KOG2529">
    <property type="taxonomic scope" value="Eukaryota"/>
</dbReference>
<evidence type="ECO:0000256" key="1">
    <source>
        <dbReference type="ARBA" id="ARBA00008999"/>
    </source>
</evidence>
<evidence type="ECO:0000256" key="4">
    <source>
        <dbReference type="ARBA" id="ARBA00023235"/>
    </source>
</evidence>
<feature type="compositionally biased region" description="Acidic residues" evidence="5">
    <location>
        <begin position="81"/>
        <end position="90"/>
    </location>
</feature>
<dbReference type="EMBL" id="EQ973877">
    <property type="protein sequence ID" value="EEF40978.1"/>
    <property type="molecule type" value="Genomic_DNA"/>
</dbReference>
<evidence type="ECO:0000256" key="6">
    <source>
        <dbReference type="SAM" id="SignalP"/>
    </source>
</evidence>
<evidence type="ECO:0000259" key="8">
    <source>
        <dbReference type="Pfam" id="PF16198"/>
    </source>
</evidence>
<feature type="compositionally biased region" description="Low complexity" evidence="5">
    <location>
        <begin position="58"/>
        <end position="72"/>
    </location>
</feature>
<dbReference type="GO" id="GO:0009982">
    <property type="term" value="F:pseudouridine synthase activity"/>
    <property type="evidence" value="ECO:0000318"/>
    <property type="project" value="GO_Central"/>
</dbReference>
<dbReference type="NCBIfam" id="TIGR00431">
    <property type="entry name" value="TruB"/>
    <property type="match status" value="1"/>
</dbReference>
<dbReference type="GO" id="GO:0160148">
    <property type="term" value="F:tRNA pseudouridine(55) synthase activity"/>
    <property type="evidence" value="ECO:0007669"/>
    <property type="project" value="UniProtKB-EC"/>
</dbReference>
<dbReference type="SUPFAM" id="SSF55120">
    <property type="entry name" value="Pseudouridine synthase"/>
    <property type="match status" value="1"/>
</dbReference>
<dbReference type="GO" id="GO:0005634">
    <property type="term" value="C:nucleus"/>
    <property type="evidence" value="ECO:0000318"/>
    <property type="project" value="GO_Central"/>
</dbReference>
<comment type="similarity">
    <text evidence="1">Belongs to the pseudouridine synthase TruB family.</text>
</comment>
<feature type="domain" description="tRNA pseudouridylate synthase B C-terminal" evidence="8">
    <location>
        <begin position="466"/>
        <end position="509"/>
    </location>
</feature>
<dbReference type="EC" id="5.4.99.25" evidence="2"/>
<dbReference type="InParanoid" id="B9S669"/>
<accession>B9S669</accession>
<organism evidence="9 10">
    <name type="scientific">Ricinus communis</name>
    <name type="common">Castor bean</name>
    <dbReference type="NCBI Taxonomy" id="3988"/>
    <lineage>
        <taxon>Eukaryota</taxon>
        <taxon>Viridiplantae</taxon>
        <taxon>Streptophyta</taxon>
        <taxon>Embryophyta</taxon>
        <taxon>Tracheophyta</taxon>
        <taxon>Spermatophyta</taxon>
        <taxon>Magnoliopsida</taxon>
        <taxon>eudicotyledons</taxon>
        <taxon>Gunneridae</taxon>
        <taxon>Pentapetalae</taxon>
        <taxon>rosids</taxon>
        <taxon>fabids</taxon>
        <taxon>Malpighiales</taxon>
        <taxon>Euphorbiaceae</taxon>
        <taxon>Acalyphoideae</taxon>
        <taxon>Acalypheae</taxon>
        <taxon>Ricinus</taxon>
    </lineage>
</organism>
<gene>
    <name evidence="9" type="ORF">RCOM_1065100</name>
</gene>
<dbReference type="CDD" id="cd02573">
    <property type="entry name" value="PseudoU_synth_EcTruB"/>
    <property type="match status" value="1"/>
</dbReference>
<name>B9S669_RICCO</name>
<proteinExistence type="inferred from homology"/>
<keyword evidence="10" id="KW-1185">Reference proteome</keyword>
<dbReference type="HAMAP" id="MF_01080">
    <property type="entry name" value="TruB_bact"/>
    <property type="match status" value="1"/>
</dbReference>
<dbReference type="InterPro" id="IPR002501">
    <property type="entry name" value="PsdUridine_synth_N"/>
</dbReference>
<dbReference type="Gene3D" id="3.30.2350.10">
    <property type="entry name" value="Pseudouridine synthase"/>
    <property type="match status" value="1"/>
</dbReference>
<dbReference type="GO" id="GO:0003723">
    <property type="term" value="F:RNA binding"/>
    <property type="evidence" value="ECO:0007669"/>
    <property type="project" value="InterPro"/>
</dbReference>
<dbReference type="InterPro" id="IPR032819">
    <property type="entry name" value="TruB_C"/>
</dbReference>
<evidence type="ECO:0000313" key="9">
    <source>
        <dbReference type="EMBL" id="EEF40978.1"/>
    </source>
</evidence>
<dbReference type="KEGG" id="rcu:8279098"/>
<protein>
    <recommendedName>
        <fullName evidence="2">tRNA pseudouridine(55) synthase</fullName>
        <ecNumber evidence="2">5.4.99.25</ecNumber>
    </recommendedName>
</protein>
<dbReference type="FunCoup" id="B9S669">
    <property type="interactions" value="1946"/>
</dbReference>